<sequence>MRFERLDLNLLVALDVLLDTLSVTEAARRLNLSQPSVSAALSRLRDYFGDELLVQIGRKMMPTAKGQELAPAIKEMLNLVRFRITHTDDYDPSSSQRRFRIVASDYAYDVLVSKVLAKAEVLSPHAAFDVSPPGPQRIRQFLEGDVDVMVTVSNYMIDDHPSQVLFSDEDSVICWNKGEFAEGISREEFLSARHAVAVFGQEQMPTITEMHFDTRGVERDIALRVPSFSALPAAVVGTNRVATMHRRHAQLFSATYPIKTHPLPIEGPVVREVMQWHKLRQSDTGLRWLIGLFEAEAEAL</sequence>
<evidence type="ECO:0000313" key="6">
    <source>
        <dbReference type="EMBL" id="SLK08943.1"/>
    </source>
</evidence>
<dbReference type="Gene3D" id="3.40.190.10">
    <property type="entry name" value="Periplasmic binding protein-like II"/>
    <property type="match status" value="2"/>
</dbReference>
<dbReference type="AlphaFoldDB" id="A0A1U6ILR0"/>
<dbReference type="Pfam" id="PF03466">
    <property type="entry name" value="LysR_substrate"/>
    <property type="match status" value="1"/>
</dbReference>
<dbReference type="InterPro" id="IPR050389">
    <property type="entry name" value="LysR-type_TF"/>
</dbReference>
<dbReference type="Proteomes" id="UP000190989">
    <property type="component" value="Unassembled WGS sequence"/>
</dbReference>
<name>A0A1U6ILR0_9SPHN</name>
<dbReference type="EMBL" id="FVZE01000009">
    <property type="protein sequence ID" value="SLK08943.1"/>
    <property type="molecule type" value="Genomic_DNA"/>
</dbReference>
<evidence type="ECO:0000256" key="1">
    <source>
        <dbReference type="ARBA" id="ARBA00009437"/>
    </source>
</evidence>
<dbReference type="STRING" id="428990.SAMN06295987_10942"/>
<dbReference type="GO" id="GO:0003677">
    <property type="term" value="F:DNA binding"/>
    <property type="evidence" value="ECO:0007669"/>
    <property type="project" value="UniProtKB-KW"/>
</dbReference>
<dbReference type="InterPro" id="IPR005119">
    <property type="entry name" value="LysR_subst-bd"/>
</dbReference>
<dbReference type="InterPro" id="IPR036390">
    <property type="entry name" value="WH_DNA-bd_sf"/>
</dbReference>
<keyword evidence="2" id="KW-0805">Transcription regulation</keyword>
<dbReference type="Pfam" id="PF00126">
    <property type="entry name" value="HTH_1"/>
    <property type="match status" value="1"/>
</dbReference>
<protein>
    <submittedName>
        <fullName evidence="6">Transcriptional regulator, LysR family</fullName>
    </submittedName>
</protein>
<feature type="domain" description="HTH lysR-type" evidence="5">
    <location>
        <begin position="6"/>
        <end position="63"/>
    </location>
</feature>
<organism evidence="6 7">
    <name type="scientific">Novosphingobium mathurense</name>
    <dbReference type="NCBI Taxonomy" id="428990"/>
    <lineage>
        <taxon>Bacteria</taxon>
        <taxon>Pseudomonadati</taxon>
        <taxon>Pseudomonadota</taxon>
        <taxon>Alphaproteobacteria</taxon>
        <taxon>Sphingomonadales</taxon>
        <taxon>Sphingomonadaceae</taxon>
        <taxon>Novosphingobium</taxon>
    </lineage>
</organism>
<dbReference type="InterPro" id="IPR036388">
    <property type="entry name" value="WH-like_DNA-bd_sf"/>
</dbReference>
<dbReference type="PANTHER" id="PTHR30118:SF6">
    <property type="entry name" value="HTH-TYPE TRANSCRIPTIONAL REGULATOR LEUO"/>
    <property type="match status" value="1"/>
</dbReference>
<dbReference type="PANTHER" id="PTHR30118">
    <property type="entry name" value="HTH-TYPE TRANSCRIPTIONAL REGULATOR LEUO-RELATED"/>
    <property type="match status" value="1"/>
</dbReference>
<dbReference type="RefSeq" id="WP_079731615.1">
    <property type="nucleotide sequence ID" value="NZ_FVZE01000009.1"/>
</dbReference>
<dbReference type="PROSITE" id="PS50931">
    <property type="entry name" value="HTH_LYSR"/>
    <property type="match status" value="1"/>
</dbReference>
<gene>
    <name evidence="6" type="ORF">SAMN06295987_10942</name>
</gene>
<accession>A0A1U6ILR0</accession>
<keyword evidence="7" id="KW-1185">Reference proteome</keyword>
<reference evidence="7" key="1">
    <citation type="submission" date="2017-02" db="EMBL/GenBank/DDBJ databases">
        <authorList>
            <person name="Varghese N."/>
            <person name="Submissions S."/>
        </authorList>
    </citation>
    <scope>NUCLEOTIDE SEQUENCE [LARGE SCALE GENOMIC DNA]</scope>
    <source>
        <strain evidence="7">SM117</strain>
    </source>
</reference>
<evidence type="ECO:0000256" key="2">
    <source>
        <dbReference type="ARBA" id="ARBA00023015"/>
    </source>
</evidence>
<keyword evidence="3" id="KW-0238">DNA-binding</keyword>
<dbReference type="SUPFAM" id="SSF53850">
    <property type="entry name" value="Periplasmic binding protein-like II"/>
    <property type="match status" value="1"/>
</dbReference>
<evidence type="ECO:0000259" key="5">
    <source>
        <dbReference type="PROSITE" id="PS50931"/>
    </source>
</evidence>
<keyword evidence="4" id="KW-0804">Transcription</keyword>
<dbReference type="SUPFAM" id="SSF46785">
    <property type="entry name" value="Winged helix' DNA-binding domain"/>
    <property type="match status" value="1"/>
</dbReference>
<dbReference type="Gene3D" id="1.10.10.10">
    <property type="entry name" value="Winged helix-like DNA-binding domain superfamily/Winged helix DNA-binding domain"/>
    <property type="match status" value="1"/>
</dbReference>
<dbReference type="GO" id="GO:0003700">
    <property type="term" value="F:DNA-binding transcription factor activity"/>
    <property type="evidence" value="ECO:0007669"/>
    <property type="project" value="InterPro"/>
</dbReference>
<evidence type="ECO:0000256" key="4">
    <source>
        <dbReference type="ARBA" id="ARBA00023163"/>
    </source>
</evidence>
<proteinExistence type="inferred from homology"/>
<dbReference type="PRINTS" id="PR00039">
    <property type="entry name" value="HTHLYSR"/>
</dbReference>
<comment type="similarity">
    <text evidence="1">Belongs to the LysR transcriptional regulatory family.</text>
</comment>
<evidence type="ECO:0000313" key="7">
    <source>
        <dbReference type="Proteomes" id="UP000190989"/>
    </source>
</evidence>
<evidence type="ECO:0000256" key="3">
    <source>
        <dbReference type="ARBA" id="ARBA00023125"/>
    </source>
</evidence>
<dbReference type="InterPro" id="IPR000847">
    <property type="entry name" value="LysR_HTH_N"/>
</dbReference>